<dbReference type="InterPro" id="IPR011990">
    <property type="entry name" value="TPR-like_helical_dom_sf"/>
</dbReference>
<evidence type="ECO:0000313" key="9">
    <source>
        <dbReference type="Proteomes" id="UP000199310"/>
    </source>
</evidence>
<dbReference type="AlphaFoldDB" id="A0A1I0PKR1"/>
<dbReference type="PROSITE" id="PS51257">
    <property type="entry name" value="PROKAR_LIPOPROTEIN"/>
    <property type="match status" value="1"/>
</dbReference>
<dbReference type="InterPro" id="IPR033985">
    <property type="entry name" value="SusD-like_N"/>
</dbReference>
<dbReference type="Pfam" id="PF07980">
    <property type="entry name" value="SusD_RagB"/>
    <property type="match status" value="1"/>
</dbReference>
<dbReference type="CDD" id="cd08977">
    <property type="entry name" value="SusD"/>
    <property type="match status" value="1"/>
</dbReference>
<evidence type="ECO:0000256" key="1">
    <source>
        <dbReference type="ARBA" id="ARBA00004442"/>
    </source>
</evidence>
<evidence type="ECO:0000259" key="7">
    <source>
        <dbReference type="Pfam" id="PF14322"/>
    </source>
</evidence>
<keyword evidence="9" id="KW-1185">Reference proteome</keyword>
<comment type="similarity">
    <text evidence="2">Belongs to the SusD family.</text>
</comment>
<protein>
    <submittedName>
        <fullName evidence="8">SusD family protein</fullName>
    </submittedName>
</protein>
<dbReference type="InterPro" id="IPR012944">
    <property type="entry name" value="SusD_RagB_dom"/>
</dbReference>
<dbReference type="SUPFAM" id="SSF48452">
    <property type="entry name" value="TPR-like"/>
    <property type="match status" value="1"/>
</dbReference>
<sequence length="489" mass="54495">MSKYIIAFFILCTAASCERFVELTPPDTSLEAEKVYQSDISATSAVTSILGELGTYSAFSQGYGGISIVSGLTADELNTVSQQLSYQQVYTNTLLSNNAITGDLWTRAYKHIYAANAIIEGATKSTSLSDKARNQVLGEAYFLRAFMYFQLVNLFGELPLITGTDYQQNLVASRQPANKIFQQMEEDLKQSQSMLTATYSNNTNLPTTARIRPNKWAATALLARVYLYEQKWQDAETQATAVIAQNATYVLDPNLNNVFKPSSPEAIWHLPPGVSNSVQYTYTGDGYSFSVTYIKSFGLGPQSFGFDLSNYLSNDLVALFEPGDKRRTSWIDSLSDGTKKYYEPFKYKNGADGGGTLEYLMVLRLAEQYMIRAEARLKQNNYGGAIQDIDAVRARAGLLGTTATTPTEIMAAIEKERRLELFLEWGQRWMDLKRWPGINNPGVSRAEEVMAVVTPKKGGVWSKNWLKFPIPVNEIRNGSNMKQNDGYAQ</sequence>
<evidence type="ECO:0000256" key="2">
    <source>
        <dbReference type="ARBA" id="ARBA00006275"/>
    </source>
</evidence>
<dbReference type="STRING" id="29529.SAMN04488122_0842"/>
<evidence type="ECO:0000256" key="3">
    <source>
        <dbReference type="ARBA" id="ARBA00022729"/>
    </source>
</evidence>
<feature type="domain" description="SusD-like N-terminal" evidence="7">
    <location>
        <begin position="73"/>
        <end position="227"/>
    </location>
</feature>
<organism evidence="8 9">
    <name type="scientific">Chitinophaga arvensicola</name>
    <dbReference type="NCBI Taxonomy" id="29529"/>
    <lineage>
        <taxon>Bacteria</taxon>
        <taxon>Pseudomonadati</taxon>
        <taxon>Bacteroidota</taxon>
        <taxon>Chitinophagia</taxon>
        <taxon>Chitinophagales</taxon>
        <taxon>Chitinophagaceae</taxon>
        <taxon>Chitinophaga</taxon>
    </lineage>
</organism>
<dbReference type="Pfam" id="PF14322">
    <property type="entry name" value="SusD-like_3"/>
    <property type="match status" value="1"/>
</dbReference>
<evidence type="ECO:0000259" key="6">
    <source>
        <dbReference type="Pfam" id="PF07980"/>
    </source>
</evidence>
<evidence type="ECO:0000256" key="4">
    <source>
        <dbReference type="ARBA" id="ARBA00023136"/>
    </source>
</evidence>
<keyword evidence="4" id="KW-0472">Membrane</keyword>
<keyword evidence="5" id="KW-0998">Cell outer membrane</keyword>
<feature type="domain" description="RagB/SusD" evidence="6">
    <location>
        <begin position="338"/>
        <end position="487"/>
    </location>
</feature>
<dbReference type="Proteomes" id="UP000199310">
    <property type="component" value="Unassembled WGS sequence"/>
</dbReference>
<evidence type="ECO:0000313" key="8">
    <source>
        <dbReference type="EMBL" id="SEW15024.1"/>
    </source>
</evidence>
<gene>
    <name evidence="8" type="ORF">SAMN04488122_0842</name>
</gene>
<dbReference type="RefSeq" id="WP_089890971.1">
    <property type="nucleotide sequence ID" value="NZ_FOJG01000001.1"/>
</dbReference>
<dbReference type="GO" id="GO:0009279">
    <property type="term" value="C:cell outer membrane"/>
    <property type="evidence" value="ECO:0007669"/>
    <property type="project" value="UniProtKB-SubCell"/>
</dbReference>
<reference evidence="9" key="1">
    <citation type="submission" date="2016-10" db="EMBL/GenBank/DDBJ databases">
        <authorList>
            <person name="Varghese N."/>
            <person name="Submissions S."/>
        </authorList>
    </citation>
    <scope>NUCLEOTIDE SEQUENCE [LARGE SCALE GENOMIC DNA]</scope>
    <source>
        <strain evidence="9">DSM 3695</strain>
    </source>
</reference>
<name>A0A1I0PKR1_9BACT</name>
<dbReference type="Gene3D" id="1.25.40.390">
    <property type="match status" value="1"/>
</dbReference>
<accession>A0A1I0PKR1</accession>
<evidence type="ECO:0000256" key="5">
    <source>
        <dbReference type="ARBA" id="ARBA00023237"/>
    </source>
</evidence>
<keyword evidence="3" id="KW-0732">Signal</keyword>
<comment type="subcellular location">
    <subcellularLocation>
        <location evidence="1">Cell outer membrane</location>
    </subcellularLocation>
</comment>
<dbReference type="EMBL" id="FOJG01000001">
    <property type="protein sequence ID" value="SEW15024.1"/>
    <property type="molecule type" value="Genomic_DNA"/>
</dbReference>
<proteinExistence type="inferred from homology"/>
<dbReference type="OrthoDB" id="625727at2"/>